<keyword evidence="4" id="KW-1185">Reference proteome</keyword>
<gene>
    <name evidence="3" type="primary">mcrA2</name>
    <name evidence="3" type="ORF">AArcS_1631</name>
</gene>
<dbReference type="GO" id="GO:0008270">
    <property type="term" value="F:zinc ion binding"/>
    <property type="evidence" value="ECO:0007669"/>
    <property type="project" value="InterPro"/>
</dbReference>
<feature type="region of interest" description="Disordered" evidence="1">
    <location>
        <begin position="1"/>
        <end position="24"/>
    </location>
</feature>
<evidence type="ECO:0000313" key="3">
    <source>
        <dbReference type="EMBL" id="QSG02842.1"/>
    </source>
</evidence>
<dbReference type="InterPro" id="IPR002711">
    <property type="entry name" value="HNH"/>
</dbReference>
<name>A0A897MQZ3_9EURY</name>
<dbReference type="Pfam" id="PF01844">
    <property type="entry name" value="HNH"/>
    <property type="match status" value="1"/>
</dbReference>
<dbReference type="PANTHER" id="PTHR33877:SF2">
    <property type="entry name" value="OS07G0170200 PROTEIN"/>
    <property type="match status" value="1"/>
</dbReference>
<reference evidence="3" key="1">
    <citation type="submission" date="2020-11" db="EMBL/GenBank/DDBJ databases">
        <title>Carbohydrate-dependent, anaerobic sulfur respiration: A novel catabolism in halophilic archaea.</title>
        <authorList>
            <person name="Sorokin D.Y."/>
            <person name="Messina E."/>
            <person name="Smedile F."/>
            <person name="La Cono V."/>
            <person name="Hallsworth J.E."/>
            <person name="Yakimov M.M."/>
        </authorList>
    </citation>
    <scope>NUCLEOTIDE SEQUENCE</scope>
    <source>
        <strain evidence="3">AArc-S</strain>
    </source>
</reference>
<evidence type="ECO:0000259" key="2">
    <source>
        <dbReference type="SMART" id="SM00507"/>
    </source>
</evidence>
<dbReference type="CDD" id="cd00085">
    <property type="entry name" value="HNHc"/>
    <property type="match status" value="1"/>
</dbReference>
<dbReference type="InterPro" id="IPR052892">
    <property type="entry name" value="NA-targeting_endonuclease"/>
</dbReference>
<feature type="domain" description="HNH nuclease" evidence="2">
    <location>
        <begin position="103"/>
        <end position="159"/>
    </location>
</feature>
<feature type="compositionally biased region" description="Acidic residues" evidence="1">
    <location>
        <begin position="15"/>
        <end position="24"/>
    </location>
</feature>
<dbReference type="GO" id="GO:0004519">
    <property type="term" value="F:endonuclease activity"/>
    <property type="evidence" value="ECO:0007669"/>
    <property type="project" value="UniProtKB-KW"/>
</dbReference>
<dbReference type="EMBL" id="CP064786">
    <property type="protein sequence ID" value="QSG02842.1"/>
    <property type="molecule type" value="Genomic_DNA"/>
</dbReference>
<evidence type="ECO:0000313" key="4">
    <source>
        <dbReference type="Proteomes" id="UP000663586"/>
    </source>
</evidence>
<proteinExistence type="predicted"/>
<dbReference type="RefSeq" id="WP_238476901.1">
    <property type="nucleotide sequence ID" value="NZ_CP064786.1"/>
</dbReference>
<dbReference type="GeneID" id="70685014"/>
<dbReference type="InterPro" id="IPR003615">
    <property type="entry name" value="HNH_nuc"/>
</dbReference>
<organism evidence="3 4">
    <name type="scientific">Natranaeroarchaeum sulfidigenes</name>
    <dbReference type="NCBI Taxonomy" id="2784880"/>
    <lineage>
        <taxon>Archaea</taxon>
        <taxon>Methanobacteriati</taxon>
        <taxon>Methanobacteriota</taxon>
        <taxon>Stenosarchaea group</taxon>
        <taxon>Halobacteria</taxon>
        <taxon>Halobacteriales</taxon>
        <taxon>Natronoarchaeaceae</taxon>
        <taxon>Natranaeroarchaeum</taxon>
    </lineage>
</organism>
<accession>A0A897MQZ3</accession>
<keyword evidence="3" id="KW-0255">Endonuclease</keyword>
<dbReference type="Proteomes" id="UP000663586">
    <property type="component" value="Chromosome"/>
</dbReference>
<dbReference type="SMART" id="SM00507">
    <property type="entry name" value="HNHc"/>
    <property type="match status" value="1"/>
</dbReference>
<protein>
    <submittedName>
        <fullName evidence="3">Restriction endonuclease, McrA/HNH family</fullName>
    </submittedName>
</protein>
<dbReference type="KEGG" id="hara:AArcS_1631"/>
<keyword evidence="3" id="KW-0540">Nuclease</keyword>
<dbReference type="AlphaFoldDB" id="A0A897MQZ3"/>
<sequence>MTGKTPDSGRHAYTENEDVQDDDPATVREFLDEVDVDPAALESVDDLQEVVELDIFTEEEETIDPDDVDLEEVLDAPVTVEENRTQTGVVRQSTQDYPPDWDRRRQRVYSRDDYQCENCRRRGGPYGDVELHAHHIVPKSRGGVHRFENLVTLCEPCHDAVHSGNAVAPTAITEAEAEPSTFAEVLAGIKSAKTAYRRWKRMYRKFSRLGP</sequence>
<dbReference type="PANTHER" id="PTHR33877">
    <property type="entry name" value="SLL1193 PROTEIN"/>
    <property type="match status" value="1"/>
</dbReference>
<keyword evidence="3" id="KW-0378">Hydrolase</keyword>
<dbReference type="GO" id="GO:0003676">
    <property type="term" value="F:nucleic acid binding"/>
    <property type="evidence" value="ECO:0007669"/>
    <property type="project" value="InterPro"/>
</dbReference>
<evidence type="ECO:0000256" key="1">
    <source>
        <dbReference type="SAM" id="MobiDB-lite"/>
    </source>
</evidence>
<dbReference type="Gene3D" id="1.10.30.50">
    <property type="match status" value="1"/>
</dbReference>